<evidence type="ECO:0000256" key="4">
    <source>
        <dbReference type="SAM" id="SignalP"/>
    </source>
</evidence>
<evidence type="ECO:0000313" key="6">
    <source>
        <dbReference type="EMBL" id="CAG5073985.1"/>
    </source>
</evidence>
<gene>
    <name evidence="6" type="ORF">HICCMSTLAB_LOCUS757</name>
</gene>
<dbReference type="Proteomes" id="UP000786811">
    <property type="component" value="Unassembled WGS sequence"/>
</dbReference>
<dbReference type="CDD" id="cd19941">
    <property type="entry name" value="TIL"/>
    <property type="match status" value="1"/>
</dbReference>
<dbReference type="SUPFAM" id="SSF57567">
    <property type="entry name" value="Serine protease inhibitors"/>
    <property type="match status" value="1"/>
</dbReference>
<comment type="caution">
    <text evidence="6">The sequence shown here is derived from an EMBL/GenBank/DDBJ whole genome shotgun (WGS) entry which is preliminary data.</text>
</comment>
<feature type="chain" id="PRO_5035150148" description="TIL domain-containing protein" evidence="4">
    <location>
        <begin position="20"/>
        <end position="145"/>
    </location>
</feature>
<sequence length="145" mass="16146">MKQILALSIFLSLLTFIKCYCCGPNEEYNICGRSCEPSCKMRDFSAALCSTCNKYTQGCRCLKNYFRDEETMQCVDAAHCSTCAYGEKKLACGITCEGTCAAPYEPKKCALIRCGLPLLCRCDLANNFVRSTNGGCVKKRDCHKY</sequence>
<feature type="signal peptide" evidence="4">
    <location>
        <begin position="1"/>
        <end position="19"/>
    </location>
</feature>
<dbReference type="Gene3D" id="2.10.25.10">
    <property type="entry name" value="Laminin"/>
    <property type="match status" value="2"/>
</dbReference>
<evidence type="ECO:0000256" key="2">
    <source>
        <dbReference type="ARBA" id="ARBA00022690"/>
    </source>
</evidence>
<evidence type="ECO:0000313" key="7">
    <source>
        <dbReference type="Proteomes" id="UP000786811"/>
    </source>
</evidence>
<dbReference type="InterPro" id="IPR036084">
    <property type="entry name" value="Ser_inhib-like_sf"/>
</dbReference>
<protein>
    <recommendedName>
        <fullName evidence="5">TIL domain-containing protein</fullName>
    </recommendedName>
</protein>
<dbReference type="EMBL" id="CAJNRD030001114">
    <property type="protein sequence ID" value="CAG5073985.1"/>
    <property type="molecule type" value="Genomic_DNA"/>
</dbReference>
<feature type="domain" description="TIL" evidence="5">
    <location>
        <begin position="83"/>
        <end position="142"/>
    </location>
</feature>
<dbReference type="AlphaFoldDB" id="A0A8J2EAW7"/>
<keyword evidence="2" id="KW-0646">Protease inhibitor</keyword>
<evidence type="ECO:0000259" key="5">
    <source>
        <dbReference type="Pfam" id="PF01826"/>
    </source>
</evidence>
<name>A0A8J2EAW7_COTCN</name>
<feature type="domain" description="TIL" evidence="5">
    <location>
        <begin position="22"/>
        <end position="80"/>
    </location>
</feature>
<dbReference type="InterPro" id="IPR051368">
    <property type="entry name" value="SerProtInhib-TIL_Domain"/>
</dbReference>
<keyword evidence="7" id="KW-1185">Reference proteome</keyword>
<proteinExistence type="inferred from homology"/>
<accession>A0A8J2EAW7</accession>
<dbReference type="OrthoDB" id="6236007at2759"/>
<dbReference type="InterPro" id="IPR002919">
    <property type="entry name" value="TIL_dom"/>
</dbReference>
<organism evidence="6 7">
    <name type="scientific">Cotesia congregata</name>
    <name type="common">Parasitoid wasp</name>
    <name type="synonym">Apanteles congregatus</name>
    <dbReference type="NCBI Taxonomy" id="51543"/>
    <lineage>
        <taxon>Eukaryota</taxon>
        <taxon>Metazoa</taxon>
        <taxon>Ecdysozoa</taxon>
        <taxon>Arthropoda</taxon>
        <taxon>Hexapoda</taxon>
        <taxon>Insecta</taxon>
        <taxon>Pterygota</taxon>
        <taxon>Neoptera</taxon>
        <taxon>Endopterygota</taxon>
        <taxon>Hymenoptera</taxon>
        <taxon>Apocrita</taxon>
        <taxon>Ichneumonoidea</taxon>
        <taxon>Braconidae</taxon>
        <taxon>Microgastrinae</taxon>
        <taxon>Cotesia</taxon>
    </lineage>
</organism>
<comment type="similarity">
    <text evidence="1">Belongs to the serine protease inhibitor-like (TIL domain-containing) family.</text>
</comment>
<reference evidence="6" key="1">
    <citation type="submission" date="2021-04" db="EMBL/GenBank/DDBJ databases">
        <authorList>
            <person name="Chebbi M.A.C M."/>
        </authorList>
    </citation>
    <scope>NUCLEOTIDE SEQUENCE</scope>
</reference>
<dbReference type="Pfam" id="PF01826">
    <property type="entry name" value="TIL"/>
    <property type="match status" value="2"/>
</dbReference>
<dbReference type="PANTHER" id="PTHR23259:SF70">
    <property type="entry name" value="ACCESSORY GLAND PROTEIN ACP62F-RELATED"/>
    <property type="match status" value="1"/>
</dbReference>
<evidence type="ECO:0000256" key="3">
    <source>
        <dbReference type="ARBA" id="ARBA00023157"/>
    </source>
</evidence>
<dbReference type="GO" id="GO:0030414">
    <property type="term" value="F:peptidase inhibitor activity"/>
    <property type="evidence" value="ECO:0007669"/>
    <property type="project" value="UniProtKB-KW"/>
</dbReference>
<keyword evidence="3" id="KW-1015">Disulfide bond</keyword>
<dbReference type="PANTHER" id="PTHR23259">
    <property type="entry name" value="RIDDLE"/>
    <property type="match status" value="1"/>
</dbReference>
<evidence type="ECO:0000256" key="1">
    <source>
        <dbReference type="ARBA" id="ARBA00007611"/>
    </source>
</evidence>
<keyword evidence="4" id="KW-0732">Signal</keyword>